<accession>A0A7W6IPB2</accession>
<dbReference type="Gene3D" id="3.90.1200.10">
    <property type="match status" value="1"/>
</dbReference>
<proteinExistence type="predicted"/>
<dbReference type="AlphaFoldDB" id="A0A7W6IPB2"/>
<dbReference type="InterPro" id="IPR011009">
    <property type="entry name" value="Kinase-like_dom_sf"/>
</dbReference>
<reference evidence="2 3" key="1">
    <citation type="submission" date="2020-08" db="EMBL/GenBank/DDBJ databases">
        <title>Genomic Encyclopedia of Type Strains, Phase IV (KMG-IV): sequencing the most valuable type-strain genomes for metagenomic binning, comparative biology and taxonomic classification.</title>
        <authorList>
            <person name="Goeker M."/>
        </authorList>
    </citation>
    <scope>NUCLEOTIDE SEQUENCE [LARGE SCALE GENOMIC DNA]</scope>
    <source>
        <strain evidence="2 3">DSM 23447</strain>
    </source>
</reference>
<dbReference type="GO" id="GO:0004672">
    <property type="term" value="F:protein kinase activity"/>
    <property type="evidence" value="ECO:0007669"/>
    <property type="project" value="InterPro"/>
</dbReference>
<feature type="domain" description="Protein kinase" evidence="1">
    <location>
        <begin position="14"/>
        <end position="287"/>
    </location>
</feature>
<dbReference type="Proteomes" id="UP000547011">
    <property type="component" value="Unassembled WGS sequence"/>
</dbReference>
<dbReference type="PROSITE" id="PS50011">
    <property type="entry name" value="PROTEIN_KINASE_DOM"/>
    <property type="match status" value="1"/>
</dbReference>
<keyword evidence="2" id="KW-0418">Kinase</keyword>
<evidence type="ECO:0000313" key="3">
    <source>
        <dbReference type="Proteomes" id="UP000547011"/>
    </source>
</evidence>
<gene>
    <name evidence="2" type="ORF">GGR20_002955</name>
</gene>
<protein>
    <submittedName>
        <fullName evidence="2">Aminoglycoside phosphotransferase (APT) family kinase protein</fullName>
    </submittedName>
</protein>
<dbReference type="EMBL" id="JACIEW010000007">
    <property type="protein sequence ID" value="MBB4053298.1"/>
    <property type="molecule type" value="Genomic_DNA"/>
</dbReference>
<dbReference type="Pfam" id="PF01636">
    <property type="entry name" value="APH"/>
    <property type="match status" value="1"/>
</dbReference>
<evidence type="ECO:0000313" key="2">
    <source>
        <dbReference type="EMBL" id="MBB4053298.1"/>
    </source>
</evidence>
<sequence length="287" mass="31385">MGATDRDILAYLGYPEATLLGAGGEACVYALDDARVVRILRAGAVVAAAEQRASLMAEIKTGARHLTFQVPSVDRVETLNGRVFSIEPRLFGQPVSQLLGSVSGTERTKLLNDYLDTAGQIKTISVDRPGYGPLLGGQGLHTTDWTGFLRVRLERSLACCPADLRPAVAAMRHLELPEPFRPALVHMDYFPANVLAHGSTVSAVLDFGASTIKGDSRMEAWSAVAYLDREISPEVTDTDRALAMGWLAEHNLTAHYPNARRWLAAYWSFATDDLALMAWCRRILDSR</sequence>
<evidence type="ECO:0000259" key="1">
    <source>
        <dbReference type="PROSITE" id="PS50011"/>
    </source>
</evidence>
<dbReference type="GO" id="GO:0005524">
    <property type="term" value="F:ATP binding"/>
    <property type="evidence" value="ECO:0007669"/>
    <property type="project" value="InterPro"/>
</dbReference>
<keyword evidence="2" id="KW-0808">Transferase</keyword>
<dbReference type="SUPFAM" id="SSF56112">
    <property type="entry name" value="Protein kinase-like (PK-like)"/>
    <property type="match status" value="1"/>
</dbReference>
<organism evidence="2 3">
    <name type="scientific">Devosia subaequoris</name>
    <dbReference type="NCBI Taxonomy" id="395930"/>
    <lineage>
        <taxon>Bacteria</taxon>
        <taxon>Pseudomonadati</taxon>
        <taxon>Pseudomonadota</taxon>
        <taxon>Alphaproteobacteria</taxon>
        <taxon>Hyphomicrobiales</taxon>
        <taxon>Devosiaceae</taxon>
        <taxon>Devosia</taxon>
    </lineage>
</organism>
<dbReference type="Gene3D" id="3.30.200.150">
    <property type="match status" value="1"/>
</dbReference>
<dbReference type="RefSeq" id="WP_183312093.1">
    <property type="nucleotide sequence ID" value="NZ_JACIEW010000007.1"/>
</dbReference>
<keyword evidence="3" id="KW-1185">Reference proteome</keyword>
<comment type="caution">
    <text evidence="2">The sequence shown here is derived from an EMBL/GenBank/DDBJ whole genome shotgun (WGS) entry which is preliminary data.</text>
</comment>
<dbReference type="InterPro" id="IPR002575">
    <property type="entry name" value="Aminoglycoside_PTrfase"/>
</dbReference>
<dbReference type="InterPro" id="IPR000719">
    <property type="entry name" value="Prot_kinase_dom"/>
</dbReference>
<name>A0A7W6IPB2_9HYPH</name>